<feature type="domain" description="Solute-binding protein family 5" evidence="9">
    <location>
        <begin position="82"/>
        <end position="436"/>
    </location>
</feature>
<evidence type="ECO:0000256" key="8">
    <source>
        <dbReference type="SAM" id="SignalP"/>
    </source>
</evidence>
<dbReference type="RefSeq" id="WP_223282718.1">
    <property type="nucleotide sequence ID" value="NZ_BNDS01000012.1"/>
</dbReference>
<evidence type="ECO:0000256" key="4">
    <source>
        <dbReference type="ARBA" id="ARBA00017393"/>
    </source>
</evidence>
<dbReference type="InterPro" id="IPR039424">
    <property type="entry name" value="SBP_5"/>
</dbReference>
<organism evidence="10 11">
    <name type="scientific">Neobacillus kokaensis</name>
    <dbReference type="NCBI Taxonomy" id="2759023"/>
    <lineage>
        <taxon>Bacteria</taxon>
        <taxon>Bacillati</taxon>
        <taxon>Bacillota</taxon>
        <taxon>Bacilli</taxon>
        <taxon>Bacillales</taxon>
        <taxon>Bacillaceae</taxon>
        <taxon>Neobacillus</taxon>
    </lineage>
</organism>
<feature type="chain" id="PRO_5047045670" description="Glutathione-binding protein GsiB" evidence="8">
    <location>
        <begin position="22"/>
        <end position="522"/>
    </location>
</feature>
<evidence type="ECO:0000256" key="3">
    <source>
        <dbReference type="ARBA" id="ARBA00005695"/>
    </source>
</evidence>
<dbReference type="InterPro" id="IPR030678">
    <property type="entry name" value="Peptide/Ni-bd"/>
</dbReference>
<evidence type="ECO:0000256" key="7">
    <source>
        <dbReference type="ARBA" id="ARBA00022764"/>
    </source>
</evidence>
<dbReference type="Gene3D" id="3.90.76.10">
    <property type="entry name" value="Dipeptide-binding Protein, Domain 1"/>
    <property type="match status" value="1"/>
</dbReference>
<dbReference type="SUPFAM" id="SSF53850">
    <property type="entry name" value="Periplasmic binding protein-like II"/>
    <property type="match status" value="1"/>
</dbReference>
<evidence type="ECO:0000256" key="5">
    <source>
        <dbReference type="ARBA" id="ARBA00022448"/>
    </source>
</evidence>
<sequence>MRKFAVLVLILTLALFSAACSSDNAGSTGTSGKTKATGDKELTVAIDQNFITLDPHNAGDTVSIIGIRSMYEGLVGFDKDMQIIPALAESYDISKDGLTYTFKLRQGVKFHDGEQFNAEAVKANFDRIMDDANNLSAKRSFKFVDSMEIIGDYEVAFKLKEPFSAMINKFGMVPMISPKAIEKGTKYIEANPVGTGTFKFVEWKQGKTLEVEKYADYWGGDQTNVEKVKFSPIPENGSRVAMLKTGEADFVYPMPQQNVKQFKNSKDVTIEESPSTIVRYVSINTFMDQYKDLKVRQAMNLAVNKEAYIKVVKDGYGHVLDSTMAPETQYYAKQKAYEFDVKKAKELLKEAGYENGFKAEIWGNTSSESVKGMQFIKQQLAQIGIDVKIKSMEEGTLSDEIYTPAKPEDAKVQMWYVSWSPSSGDADGATRGLFSNEYYPPNGANTAYYNNEKVTNWIKEANATADPKEQEKIYHEIQRTVFEEAPWIFLASDVNLAAHANNLEGVYVAPDGVINISKAQLK</sequence>
<keyword evidence="5" id="KW-0813">Transport</keyword>
<accession>A0ABQ3N7A6</accession>
<dbReference type="InterPro" id="IPR000914">
    <property type="entry name" value="SBP_5_dom"/>
</dbReference>
<comment type="subcellular location">
    <subcellularLocation>
        <location evidence="2">Periplasm</location>
    </subcellularLocation>
</comment>
<comment type="similarity">
    <text evidence="3">Belongs to the bacterial solute-binding protein 5 family.</text>
</comment>
<name>A0ABQ3N7A6_9BACI</name>
<dbReference type="Gene3D" id="3.10.105.10">
    <property type="entry name" value="Dipeptide-binding Protein, Domain 3"/>
    <property type="match status" value="1"/>
</dbReference>
<dbReference type="CDD" id="cd08499">
    <property type="entry name" value="PBP2_Ylib_like"/>
    <property type="match status" value="1"/>
</dbReference>
<evidence type="ECO:0000256" key="1">
    <source>
        <dbReference type="ARBA" id="ARBA00003489"/>
    </source>
</evidence>
<keyword evidence="7" id="KW-0574">Periplasm</keyword>
<evidence type="ECO:0000313" key="10">
    <source>
        <dbReference type="EMBL" id="GHH99393.1"/>
    </source>
</evidence>
<dbReference type="EMBL" id="BNDS01000012">
    <property type="protein sequence ID" value="GHH99393.1"/>
    <property type="molecule type" value="Genomic_DNA"/>
</dbReference>
<comment type="caution">
    <text evidence="10">The sequence shown here is derived from an EMBL/GenBank/DDBJ whole genome shotgun (WGS) entry which is preliminary data.</text>
</comment>
<evidence type="ECO:0000259" key="9">
    <source>
        <dbReference type="Pfam" id="PF00496"/>
    </source>
</evidence>
<keyword evidence="6 8" id="KW-0732">Signal</keyword>
<gene>
    <name evidence="10" type="ORF">AM1BK_29360</name>
</gene>
<evidence type="ECO:0000313" key="11">
    <source>
        <dbReference type="Proteomes" id="UP000637074"/>
    </source>
</evidence>
<dbReference type="PIRSF" id="PIRSF002741">
    <property type="entry name" value="MppA"/>
    <property type="match status" value="1"/>
</dbReference>
<evidence type="ECO:0000256" key="2">
    <source>
        <dbReference type="ARBA" id="ARBA00004418"/>
    </source>
</evidence>
<dbReference type="Pfam" id="PF00496">
    <property type="entry name" value="SBP_bac_5"/>
    <property type="match status" value="1"/>
</dbReference>
<dbReference type="Proteomes" id="UP000637074">
    <property type="component" value="Unassembled WGS sequence"/>
</dbReference>
<comment type="function">
    <text evidence="1">Part of the ABC transporter complex GsiABCD involved in glutathione import. Binds glutathione.</text>
</comment>
<proteinExistence type="inferred from homology"/>
<dbReference type="PANTHER" id="PTHR30290:SF32">
    <property type="entry name" value="GLUTATHIONE-BINDING PROTEIN GSIB"/>
    <property type="match status" value="1"/>
</dbReference>
<dbReference type="PROSITE" id="PS51257">
    <property type="entry name" value="PROKAR_LIPOPROTEIN"/>
    <property type="match status" value="1"/>
</dbReference>
<keyword evidence="11" id="KW-1185">Reference proteome</keyword>
<reference evidence="10 11" key="1">
    <citation type="journal article" date="2022" name="Int. J. Syst. Evol. Microbiol.">
        <title>Neobacillus kokaensis sp. nov., isolated from soil.</title>
        <authorList>
            <person name="Yuki K."/>
            <person name="Matsubara H."/>
            <person name="Yamaguchi S."/>
        </authorList>
    </citation>
    <scope>NUCLEOTIDE SEQUENCE [LARGE SCALE GENOMIC DNA]</scope>
    <source>
        <strain evidence="10 11">LOB 377</strain>
    </source>
</reference>
<feature type="signal peptide" evidence="8">
    <location>
        <begin position="1"/>
        <end position="21"/>
    </location>
</feature>
<dbReference type="PANTHER" id="PTHR30290">
    <property type="entry name" value="PERIPLASMIC BINDING COMPONENT OF ABC TRANSPORTER"/>
    <property type="match status" value="1"/>
</dbReference>
<dbReference type="Gene3D" id="3.40.190.10">
    <property type="entry name" value="Periplasmic binding protein-like II"/>
    <property type="match status" value="1"/>
</dbReference>
<evidence type="ECO:0000256" key="6">
    <source>
        <dbReference type="ARBA" id="ARBA00022729"/>
    </source>
</evidence>
<protein>
    <recommendedName>
        <fullName evidence="4">Glutathione-binding protein GsiB</fullName>
    </recommendedName>
</protein>